<organism evidence="1 2">
    <name type="scientific">Halosquirtibacter laminarini</name>
    <dbReference type="NCBI Taxonomy" id="3374600"/>
    <lineage>
        <taxon>Bacteria</taxon>
        <taxon>Pseudomonadati</taxon>
        <taxon>Bacteroidota</taxon>
        <taxon>Bacteroidia</taxon>
        <taxon>Marinilabiliales</taxon>
        <taxon>Prolixibacteraceae</taxon>
        <taxon>Halosquirtibacter</taxon>
    </lineage>
</organism>
<accession>A0AC61NCP4</accession>
<protein>
    <submittedName>
        <fullName evidence="1">Type I restriction-modification system subunit M</fullName>
    </submittedName>
</protein>
<name>A0AC61NCP4_9BACT</name>
<dbReference type="Proteomes" id="UP000826212">
    <property type="component" value="Chromosome"/>
</dbReference>
<keyword evidence="2" id="KW-1185">Reference proteome</keyword>
<evidence type="ECO:0000313" key="1">
    <source>
        <dbReference type="EMBL" id="QZE13301.1"/>
    </source>
</evidence>
<sequence length="596" mass="68220">MSNDINNNNKVEVGFIWRITDDVLRDSFKKNEIGDVLLPFVVIRRLDCILEKVNQKVRDAYNNFHDKVAEDKLDPILRKAAGGLKFYNTSKHTLISLKDDPRNIEINFNNYLNGFNPDVRNILENFQFDRIVARLIKNKLLYEMIDAICKVNLNTDQIDNHGMGYVFEELIRISNEQSNETAGEHFTPRDVIALMNAIVFAPEKEELSKPGIIRTIYDPACGTGGMVNLAKKYIDQVLLADSTNKPTIKTYGQEINEQSFAIAKSEALITGEDANNIKHGNSFSEDQFVGKHFHYMMANPPYGVTWKKDQKFIQNEALNPAGRFYAGLPRTSDGQLLFLQHMISKMEREGSRIGVVTNGSPLFTGDAGSGESEIRKWIIENDWLECIVALPKDLFYNTGINTYIWFITNKKTAERKGKVQLINAAANIEKGTNGSKKVEYIFANPMKKSLGNKRNNMEEQFIANITDIYNNFEEGDYCKIYDNDHFGYYQLTIEQPQLDDKGKVVTNKKGEPKPDSKKRDKENVSLSADIEKYFEKEVKPHVPEAWIDFDKTRIGYEINFTKYFYQYKGLESSEKIKEDISGLEKEISVLLKDLLA</sequence>
<dbReference type="EMBL" id="CP081303">
    <property type="protein sequence ID" value="QZE13301.1"/>
    <property type="molecule type" value="Genomic_DNA"/>
</dbReference>
<evidence type="ECO:0000313" key="2">
    <source>
        <dbReference type="Proteomes" id="UP000826212"/>
    </source>
</evidence>
<gene>
    <name evidence="1" type="ORF">K4L44_11965</name>
</gene>
<proteinExistence type="predicted"/>
<reference evidence="1" key="1">
    <citation type="submission" date="2021-08" db="EMBL/GenBank/DDBJ databases">
        <title>Novel anaerobic bacterium isolated from sea squirt in East Sea, Republic of Korea.</title>
        <authorList>
            <person name="Nguyen T.H."/>
            <person name="Li Z."/>
            <person name="Lee Y.-J."/>
            <person name="Ko J."/>
            <person name="Kim S.-G."/>
        </authorList>
    </citation>
    <scope>NUCLEOTIDE SEQUENCE</scope>
    <source>
        <strain evidence="1">KCTC 25031</strain>
    </source>
</reference>